<comment type="caution">
    <text evidence="1">The sequence shown here is derived from an EMBL/GenBank/DDBJ whole genome shotgun (WGS) entry which is preliminary data.</text>
</comment>
<dbReference type="PANTHER" id="PTHR42194:SF1">
    <property type="entry name" value="UPF0276 PROTEIN HI_1600"/>
    <property type="match status" value="1"/>
</dbReference>
<dbReference type="InterPro" id="IPR007801">
    <property type="entry name" value="MbnB/TglH/ChrH"/>
</dbReference>
<sequence length="379" mass="43106">MIRSTIACNLETNLILASLPLFEAERVEALEWSFDTLYAHQQLPDWFVDLLTTYSEAGRLIGHGVFFSLLSGRWTHDQQNWLARLHALSRDYQFDHVTEHFGFMTGEDFHKGAPINIPCTPVTLALGQDRLKRIQDACGCPVGLENLAFAYTLDDVKRQGDFLRQLIQPVNGFIILDLHNLYCQSHNFSIMHDDLMALYPLDRVREIHISGGSWSGSETQPGLLIRRDTHDDAVPDDVFNWLSTTIDQCPNLKYVVLEQLGNGLTTEGQQQAFRADFHRMDTIVQEKNKPATTTTMNSFLPQLPLIINAMPLENHRLHNQQVELSAILESSTDVSQAQTRLAQSSLANSEWEVERWEPSMLETAVSIARKWKDGFVSKK</sequence>
<proteinExistence type="predicted"/>
<dbReference type="Proteomes" id="UP000664628">
    <property type="component" value="Unassembled WGS sequence"/>
</dbReference>
<dbReference type="Pfam" id="PF05114">
    <property type="entry name" value="MbnB_TglH_ChrH"/>
    <property type="match status" value="1"/>
</dbReference>
<protein>
    <submittedName>
        <fullName evidence="1">DUF692 family protein</fullName>
    </submittedName>
</protein>
<dbReference type="EMBL" id="JAFMYW010000007">
    <property type="protein sequence ID" value="MBO0951358.1"/>
    <property type="molecule type" value="Genomic_DNA"/>
</dbReference>
<organism evidence="1 2">
    <name type="scientific">Fibrella forsythiae</name>
    <dbReference type="NCBI Taxonomy" id="2817061"/>
    <lineage>
        <taxon>Bacteria</taxon>
        <taxon>Pseudomonadati</taxon>
        <taxon>Bacteroidota</taxon>
        <taxon>Cytophagia</taxon>
        <taxon>Cytophagales</taxon>
        <taxon>Spirosomataceae</taxon>
        <taxon>Fibrella</taxon>
    </lineage>
</organism>
<accession>A0ABS3JPE2</accession>
<gene>
    <name evidence="1" type="ORF">J2I46_22435</name>
</gene>
<reference evidence="1 2" key="1">
    <citation type="submission" date="2021-03" db="EMBL/GenBank/DDBJ databases">
        <title>Fibrella sp. HMF5405 genome sequencing and assembly.</title>
        <authorList>
            <person name="Kang H."/>
            <person name="Kim H."/>
            <person name="Bae S."/>
            <person name="Joh K."/>
        </authorList>
    </citation>
    <scope>NUCLEOTIDE SEQUENCE [LARGE SCALE GENOMIC DNA]</scope>
    <source>
        <strain evidence="1 2">HMF5405</strain>
    </source>
</reference>
<dbReference type="PANTHER" id="PTHR42194">
    <property type="entry name" value="UPF0276 PROTEIN HI_1600"/>
    <property type="match status" value="1"/>
</dbReference>
<dbReference type="Gene3D" id="3.20.20.150">
    <property type="entry name" value="Divalent-metal-dependent TIM barrel enzymes"/>
    <property type="match status" value="1"/>
</dbReference>
<keyword evidence="2" id="KW-1185">Reference proteome</keyword>
<name>A0ABS3JPE2_9BACT</name>
<evidence type="ECO:0000313" key="1">
    <source>
        <dbReference type="EMBL" id="MBO0951358.1"/>
    </source>
</evidence>
<evidence type="ECO:0000313" key="2">
    <source>
        <dbReference type="Proteomes" id="UP000664628"/>
    </source>
</evidence>
<dbReference type="RefSeq" id="WP_207331299.1">
    <property type="nucleotide sequence ID" value="NZ_JAFMYW010000007.1"/>
</dbReference>